<dbReference type="PANTHER" id="PTHR24287:SF1">
    <property type="entry name" value="P450, PUTATIVE (EUROFUNG)-RELATED"/>
    <property type="match status" value="1"/>
</dbReference>
<dbReference type="InterPro" id="IPR001128">
    <property type="entry name" value="Cyt_P450"/>
</dbReference>
<feature type="transmembrane region" description="Helical" evidence="10">
    <location>
        <begin position="43"/>
        <end position="64"/>
    </location>
</feature>
<keyword evidence="10" id="KW-0812">Transmembrane</keyword>
<proteinExistence type="inferred from homology"/>
<feature type="binding site" description="axial binding residue" evidence="8">
    <location>
        <position position="524"/>
    </location>
    <ligand>
        <name>heme</name>
        <dbReference type="ChEBI" id="CHEBI:30413"/>
    </ligand>
    <ligandPart>
        <name>Fe</name>
        <dbReference type="ChEBI" id="CHEBI:18248"/>
    </ligandPart>
</feature>
<dbReference type="PANTHER" id="PTHR24287">
    <property type="entry name" value="P450, PUTATIVE (EUROFUNG)-RELATED"/>
    <property type="match status" value="1"/>
</dbReference>
<evidence type="ECO:0000256" key="5">
    <source>
        <dbReference type="ARBA" id="ARBA00023002"/>
    </source>
</evidence>
<sequence>MPSLSISPGIAALLRSIPSFVTPFVLLFSLKRVLDARGSSAPAWAYATACVLGYPLVFFGRVFYKDWRIRRRAHALGARPVPRVSARLPGGIDRLMYSIQHMGDYCGDAIRPMYTEAGPLFDMRVLWNSAFFTAHPAHIKSMLATDFQNFVKGPLFTSQMRSVLGAGVFNADGDVWRFHRGITRPFFVREKITHFEMYESHAREAIDRLRERVREGVAVDVQDLVARFTLDSATVFLFGQRVHSLGAPLPYPHNHRNGAAAAGQSASAREAEAFARAFGASQDVLAQRATVGPIWPLFEMKRDGTAEPMRIVNAFIDPILKEAMRKRPAGEVRSGEGKEEVADEDTLLDYLVRQTSDTTLIKDEILNIMIAGRDTTATTLTSALYALAIHPPVFARLRSEIAQHVGLGRDGRAPTYDDVRAMKYLRAVINEVLRLFPPVPFNVRTSVGEVVWPADSGDVDGRGWYVPPGTSCTYSVLYMHRRKDLWGPDAEEFDPDRFLDERLHKYLTPNPFIFLPFNAGPRICLGQQFAYNEASFMLIRLLQVFSGIELAPDAQPPDSRPPPEWKQLSGRTAIEQFWPRNHLTMYAKGGLWVRLTETEG</sequence>
<reference evidence="12" key="1">
    <citation type="journal article" date="2012" name="Science">
        <title>The Paleozoic origin of enzymatic lignin decomposition reconstructed from 31 fungal genomes.</title>
        <authorList>
            <person name="Floudas D."/>
            <person name="Binder M."/>
            <person name="Riley R."/>
            <person name="Barry K."/>
            <person name="Blanchette R.A."/>
            <person name="Henrissat B."/>
            <person name="Martinez A.T."/>
            <person name="Otillar R."/>
            <person name="Spatafora J.W."/>
            <person name="Yadav J.S."/>
            <person name="Aerts A."/>
            <person name="Benoit I."/>
            <person name="Boyd A."/>
            <person name="Carlson A."/>
            <person name="Copeland A."/>
            <person name="Coutinho P.M."/>
            <person name="de Vries R.P."/>
            <person name="Ferreira P."/>
            <person name="Findley K."/>
            <person name="Foster B."/>
            <person name="Gaskell J."/>
            <person name="Glotzer D."/>
            <person name="Gorecki P."/>
            <person name="Heitman J."/>
            <person name="Hesse C."/>
            <person name="Hori C."/>
            <person name="Igarashi K."/>
            <person name="Jurgens J.A."/>
            <person name="Kallen N."/>
            <person name="Kersten P."/>
            <person name="Kohler A."/>
            <person name="Kuees U."/>
            <person name="Kumar T.K.A."/>
            <person name="Kuo A."/>
            <person name="LaButti K."/>
            <person name="Larrondo L.F."/>
            <person name="Lindquist E."/>
            <person name="Ling A."/>
            <person name="Lombard V."/>
            <person name="Lucas S."/>
            <person name="Lundell T."/>
            <person name="Martin R."/>
            <person name="McLaughlin D.J."/>
            <person name="Morgenstern I."/>
            <person name="Morin E."/>
            <person name="Murat C."/>
            <person name="Nagy L.G."/>
            <person name="Nolan M."/>
            <person name="Ohm R.A."/>
            <person name="Patyshakuliyeva A."/>
            <person name="Rokas A."/>
            <person name="Ruiz-Duenas F.J."/>
            <person name="Sabat G."/>
            <person name="Salamov A."/>
            <person name="Samejima M."/>
            <person name="Schmutz J."/>
            <person name="Slot J.C."/>
            <person name="St John F."/>
            <person name="Stenlid J."/>
            <person name="Sun H."/>
            <person name="Sun S."/>
            <person name="Syed K."/>
            <person name="Tsang A."/>
            <person name="Wiebenga A."/>
            <person name="Young D."/>
            <person name="Pisabarro A."/>
            <person name="Eastwood D.C."/>
            <person name="Martin F."/>
            <person name="Cullen D."/>
            <person name="Grigoriev I.V."/>
            <person name="Hibbett D.S."/>
        </authorList>
    </citation>
    <scope>NUCLEOTIDE SEQUENCE [LARGE SCALE GENOMIC DNA]</scope>
    <source>
        <strain evidence="12">HHB-11173 SS5</strain>
    </source>
</reference>
<keyword evidence="7 9" id="KW-0503">Monooxygenase</keyword>
<dbReference type="InterPro" id="IPR036396">
    <property type="entry name" value="Cyt_P450_sf"/>
</dbReference>
<comment type="cofactor">
    <cofactor evidence="1 8">
        <name>heme</name>
        <dbReference type="ChEBI" id="CHEBI:30413"/>
    </cofactor>
</comment>
<dbReference type="GO" id="GO:0016705">
    <property type="term" value="F:oxidoreductase activity, acting on paired donors, with incorporation or reduction of molecular oxygen"/>
    <property type="evidence" value="ECO:0007669"/>
    <property type="project" value="InterPro"/>
</dbReference>
<gene>
    <name evidence="11" type="ORF">PUNSTDRAFT_93009</name>
</gene>
<dbReference type="InterPro" id="IPR017972">
    <property type="entry name" value="Cyt_P450_CS"/>
</dbReference>
<evidence type="ECO:0000256" key="9">
    <source>
        <dbReference type="RuleBase" id="RU000461"/>
    </source>
</evidence>
<dbReference type="PROSITE" id="PS00086">
    <property type="entry name" value="CYTOCHROME_P450"/>
    <property type="match status" value="1"/>
</dbReference>
<dbReference type="GO" id="GO:0004497">
    <property type="term" value="F:monooxygenase activity"/>
    <property type="evidence" value="ECO:0007669"/>
    <property type="project" value="UniProtKB-KW"/>
</dbReference>
<keyword evidence="3 8" id="KW-0349">Heme</keyword>
<dbReference type="HOGENOM" id="CLU_001570_27_0_1"/>
<keyword evidence="6 8" id="KW-0408">Iron</keyword>
<dbReference type="KEGG" id="psq:PUNSTDRAFT_93009"/>
<dbReference type="Proteomes" id="UP000054196">
    <property type="component" value="Unassembled WGS sequence"/>
</dbReference>
<dbReference type="GO" id="GO:0005506">
    <property type="term" value="F:iron ion binding"/>
    <property type="evidence" value="ECO:0007669"/>
    <property type="project" value="InterPro"/>
</dbReference>
<keyword evidence="10" id="KW-1133">Transmembrane helix</keyword>
<dbReference type="RefSeq" id="XP_007388437.1">
    <property type="nucleotide sequence ID" value="XM_007388375.1"/>
</dbReference>
<dbReference type="eggNOG" id="KOG0157">
    <property type="taxonomic scope" value="Eukaryota"/>
</dbReference>
<dbReference type="OrthoDB" id="1470350at2759"/>
<dbReference type="EMBL" id="JH687555">
    <property type="protein sequence ID" value="EIN04294.1"/>
    <property type="molecule type" value="Genomic_DNA"/>
</dbReference>
<protein>
    <submittedName>
        <fullName evidence="11">Cytochrome P450 monooxygenase pc-3</fullName>
    </submittedName>
</protein>
<evidence type="ECO:0000313" key="12">
    <source>
        <dbReference type="Proteomes" id="UP000054196"/>
    </source>
</evidence>
<evidence type="ECO:0000256" key="8">
    <source>
        <dbReference type="PIRSR" id="PIRSR602401-1"/>
    </source>
</evidence>
<keyword evidence="4 8" id="KW-0479">Metal-binding</keyword>
<dbReference type="GeneID" id="18886539"/>
<evidence type="ECO:0000313" key="11">
    <source>
        <dbReference type="EMBL" id="EIN04294.1"/>
    </source>
</evidence>
<evidence type="ECO:0000256" key="10">
    <source>
        <dbReference type="SAM" id="Phobius"/>
    </source>
</evidence>
<evidence type="ECO:0000256" key="7">
    <source>
        <dbReference type="ARBA" id="ARBA00023033"/>
    </source>
</evidence>
<dbReference type="OMA" id="ERGFMTA"/>
<organism evidence="11 12">
    <name type="scientific">Punctularia strigosozonata (strain HHB-11173)</name>
    <name type="common">White-rot fungus</name>
    <dbReference type="NCBI Taxonomy" id="741275"/>
    <lineage>
        <taxon>Eukaryota</taxon>
        <taxon>Fungi</taxon>
        <taxon>Dikarya</taxon>
        <taxon>Basidiomycota</taxon>
        <taxon>Agaricomycotina</taxon>
        <taxon>Agaricomycetes</taxon>
        <taxon>Corticiales</taxon>
        <taxon>Punctulariaceae</taxon>
        <taxon>Punctularia</taxon>
    </lineage>
</organism>
<name>R7S373_PUNST</name>
<keyword evidence="12" id="KW-1185">Reference proteome</keyword>
<dbReference type="SUPFAM" id="SSF48264">
    <property type="entry name" value="Cytochrome P450"/>
    <property type="match status" value="1"/>
</dbReference>
<evidence type="ECO:0000256" key="2">
    <source>
        <dbReference type="ARBA" id="ARBA00010617"/>
    </source>
</evidence>
<evidence type="ECO:0000256" key="1">
    <source>
        <dbReference type="ARBA" id="ARBA00001971"/>
    </source>
</evidence>
<accession>R7S373</accession>
<dbReference type="Gene3D" id="1.10.630.10">
    <property type="entry name" value="Cytochrome P450"/>
    <property type="match status" value="1"/>
</dbReference>
<dbReference type="PRINTS" id="PR00385">
    <property type="entry name" value="P450"/>
</dbReference>
<dbReference type="PRINTS" id="PR00463">
    <property type="entry name" value="EP450I"/>
</dbReference>
<dbReference type="AlphaFoldDB" id="R7S373"/>
<keyword evidence="5 9" id="KW-0560">Oxidoreductase</keyword>
<dbReference type="InterPro" id="IPR002401">
    <property type="entry name" value="Cyt_P450_E_grp-I"/>
</dbReference>
<keyword evidence="10" id="KW-0472">Membrane</keyword>
<evidence type="ECO:0000256" key="6">
    <source>
        <dbReference type="ARBA" id="ARBA00023004"/>
    </source>
</evidence>
<comment type="similarity">
    <text evidence="2 9">Belongs to the cytochrome P450 family.</text>
</comment>
<evidence type="ECO:0000256" key="4">
    <source>
        <dbReference type="ARBA" id="ARBA00022723"/>
    </source>
</evidence>
<evidence type="ECO:0000256" key="3">
    <source>
        <dbReference type="ARBA" id="ARBA00022617"/>
    </source>
</evidence>
<dbReference type="Pfam" id="PF00067">
    <property type="entry name" value="p450"/>
    <property type="match status" value="1"/>
</dbReference>
<dbReference type="GO" id="GO:0020037">
    <property type="term" value="F:heme binding"/>
    <property type="evidence" value="ECO:0007669"/>
    <property type="project" value="InterPro"/>
</dbReference>
<dbReference type="InterPro" id="IPR047146">
    <property type="entry name" value="Cyt_P450_E_CYP52_fungi"/>
</dbReference>